<feature type="compositionally biased region" description="Basic residues" evidence="1">
    <location>
        <begin position="96"/>
        <end position="106"/>
    </location>
</feature>
<accession>A0A8R1HM22</accession>
<protein>
    <submittedName>
        <fullName evidence="2">Uncharacterized protein</fullName>
    </submittedName>
</protein>
<evidence type="ECO:0000313" key="2">
    <source>
        <dbReference type="EnsemblMetazoa" id="CJA01634a.1"/>
    </source>
</evidence>
<feature type="compositionally biased region" description="Polar residues" evidence="1">
    <location>
        <begin position="707"/>
        <end position="742"/>
    </location>
</feature>
<feature type="region of interest" description="Disordered" evidence="1">
    <location>
        <begin position="754"/>
        <end position="784"/>
    </location>
</feature>
<organism evidence="2 3">
    <name type="scientific">Caenorhabditis japonica</name>
    <dbReference type="NCBI Taxonomy" id="281687"/>
    <lineage>
        <taxon>Eukaryota</taxon>
        <taxon>Metazoa</taxon>
        <taxon>Ecdysozoa</taxon>
        <taxon>Nematoda</taxon>
        <taxon>Chromadorea</taxon>
        <taxon>Rhabditida</taxon>
        <taxon>Rhabditina</taxon>
        <taxon>Rhabditomorpha</taxon>
        <taxon>Rhabditoidea</taxon>
        <taxon>Rhabditidae</taxon>
        <taxon>Peloderinae</taxon>
        <taxon>Caenorhabditis</taxon>
    </lineage>
</organism>
<feature type="region of interest" description="Disordered" evidence="1">
    <location>
        <begin position="1024"/>
        <end position="1088"/>
    </location>
</feature>
<feature type="region of interest" description="Disordered" evidence="1">
    <location>
        <begin position="322"/>
        <end position="361"/>
    </location>
</feature>
<name>A0A8R1HM22_CAEJA</name>
<feature type="region of interest" description="Disordered" evidence="1">
    <location>
        <begin position="672"/>
        <end position="742"/>
    </location>
</feature>
<reference evidence="2" key="2">
    <citation type="submission" date="2022-06" db="UniProtKB">
        <authorList>
            <consortium name="EnsemblMetazoa"/>
        </authorList>
    </citation>
    <scope>IDENTIFICATION</scope>
    <source>
        <strain evidence="2">DF5081</strain>
    </source>
</reference>
<feature type="region of interest" description="Disordered" evidence="1">
    <location>
        <begin position="922"/>
        <end position="946"/>
    </location>
</feature>
<feature type="compositionally biased region" description="Polar residues" evidence="1">
    <location>
        <begin position="672"/>
        <end position="698"/>
    </location>
</feature>
<proteinExistence type="predicted"/>
<feature type="compositionally biased region" description="Basic residues" evidence="1">
    <location>
        <begin position="122"/>
        <end position="132"/>
    </location>
</feature>
<feature type="region of interest" description="Disordered" evidence="1">
    <location>
        <begin position="448"/>
        <end position="475"/>
    </location>
</feature>
<dbReference type="InterPro" id="IPR009689">
    <property type="entry name" value="DUF1280"/>
</dbReference>
<dbReference type="AlphaFoldDB" id="A0A8R1HM22"/>
<feature type="compositionally biased region" description="Basic and acidic residues" evidence="1">
    <location>
        <begin position="133"/>
        <end position="142"/>
    </location>
</feature>
<feature type="compositionally biased region" description="Polar residues" evidence="1">
    <location>
        <begin position="1026"/>
        <end position="1040"/>
    </location>
</feature>
<feature type="region of interest" description="Disordered" evidence="1">
    <location>
        <begin position="406"/>
        <end position="433"/>
    </location>
</feature>
<keyword evidence="3" id="KW-1185">Reference proteome</keyword>
<dbReference type="Proteomes" id="UP000005237">
    <property type="component" value="Unassembled WGS sequence"/>
</dbReference>
<feature type="compositionally biased region" description="Polar residues" evidence="1">
    <location>
        <begin position="451"/>
        <end position="463"/>
    </location>
</feature>
<dbReference type="EnsemblMetazoa" id="CJA01634a.1">
    <property type="protein sequence ID" value="CJA01634a.1"/>
    <property type="gene ID" value="WBGene00120838"/>
</dbReference>
<sequence length="1268" mass="139024">MNAFDRRGGSTIHVVTTLHKFSFLSAQYSTTEPLTGANDSYLAAVCLDMPLGEAMAQVPLGAIAGHLQTQKELFLSTKVESMSELCGESIEGCVTSKKKHSVKRKPPQSAENNTGSAADQPKKKRAPPKKKQASKETEHQDAMDLQQQQQIHQQQSMYQQPSQQCLPSIANLLPPISGYQKQQNETMIPSCFPYTDRNGVAQEVSGSGSLQEPCASSSSTYQTYNISMNKQDRPNKQQSLASMLKPLTCSSASALPPQQTVDNSNYQTLYSMGPGGEGEFYARYEGQSDYNGPLSNSTEQQFSSGDGHMQYAPLSVESHISYQSQESNAPNSHMSSMPPTPISNASHGSAYSTNPVTNDSQISMSQQNYGLMHSESTTSHHQFQPDLYTQKFLTPMENPHVNYLGTTQQQKSHQSGDPQSSTASSSSNHVQPVTELQSLTPTDIAEFFSASDHQTNGGVNSSIKAPRPREMTPDTSNVQYLANGRKEIINMCGEDDECEMSTCPADCNKCQTKGELAGPNVALEKETNVANGSVLPPPDSEQVSYVQYLPQQHTNSTLNGSLNFLPALPHLKKSKSKSKKRLLMNQLDMDQATLLEKIGRNVPIEGSASNMSIGELLKKNQHLSSSAFANLSFNALSNLSYSTAMNAMNASMTPNSSFSKLSSKTILHSFTKATNGPNSVGDSHLPSNSTDHTHQTAANPVLPAMSNAMNNSTSTTKYSSMPNPTHSSTSTPKSNTRTRNNVKIRNNTLATLNINLGSSQSPIPAVQPEKSDLPEEHDPNKRDSVSETIDTVISNVMGTGDSLQRYLPITALNIPASIKSQHVKTIEKTNQCIASLAKASLQKSKKRSVLSKTLQGAPKRGQQEIDLHYAQIRGNNILRQESSSSCANVSIGMYCNQEDQVPSGKDLPKPPERELTLVERLKQPPQQTVEKKPSGVQGPCSPLYQDKRKPPAVVIQHYDLPTIPQQKISKMLVEPPAHFNNHVQQQLDFKNLTEKEKMQLFRTPSPHIAQEISQKIPKQEMLANSLDASSKSKSQATRRQVSVDIPRETPSPALTRPSSAPCTVPKLPNVTDSKINPKPPTSKSSEEDAEKILQIIKEKMASEANKSDFVMPTERPLPNIGGARTNHVRDIIRYVISVGPLLPEEALGIHEPDCEDFEKEYLEHYESISQMMIEEPCKPEICVDDVLENPEYIRRLVEWILEELSAFVQLLYDDYSGEDVVLGIGGDSGGGPTKICLLIGNLRQPNSTKHIVTIAVFDDSDTYENIEK</sequence>
<feature type="compositionally biased region" description="Basic and acidic residues" evidence="1">
    <location>
        <begin position="769"/>
        <end position="784"/>
    </location>
</feature>
<evidence type="ECO:0000313" key="3">
    <source>
        <dbReference type="Proteomes" id="UP000005237"/>
    </source>
</evidence>
<evidence type="ECO:0000256" key="1">
    <source>
        <dbReference type="SAM" id="MobiDB-lite"/>
    </source>
</evidence>
<feature type="region of interest" description="Disordered" evidence="1">
    <location>
        <begin position="96"/>
        <end position="162"/>
    </location>
</feature>
<dbReference type="Pfam" id="PF06918">
    <property type="entry name" value="DUF1280"/>
    <property type="match status" value="1"/>
</dbReference>
<reference evidence="3" key="1">
    <citation type="submission" date="2010-08" db="EMBL/GenBank/DDBJ databases">
        <authorList>
            <consortium name="Caenorhabditis japonica Sequencing Consortium"/>
            <person name="Wilson R.K."/>
        </authorList>
    </citation>
    <scope>NUCLEOTIDE SEQUENCE [LARGE SCALE GENOMIC DNA]</scope>
    <source>
        <strain evidence="3">DF5081</strain>
    </source>
</reference>
<feature type="compositionally biased region" description="Low complexity" evidence="1">
    <location>
        <begin position="146"/>
        <end position="162"/>
    </location>
</feature>